<keyword evidence="2" id="KW-1185">Reference proteome</keyword>
<gene>
    <name evidence="1" type="ORF">DES51_1243</name>
</gene>
<dbReference type="InterPro" id="IPR026413">
    <property type="entry name" value="CXXX_rpt_assoc"/>
</dbReference>
<sequence length="84" mass="10037">MKVVGQVTEEEKNEILELFERKTGLENLVNIIDPTNAVLYDKLVKDYGEITIQFNDWWNTKKKDYNWPDSIMRIDFKTNEIIEI</sequence>
<dbReference type="EMBL" id="QJKH01000024">
    <property type="protein sequence ID" value="PXX74498.1"/>
    <property type="molecule type" value="Genomic_DNA"/>
</dbReference>
<evidence type="ECO:0000313" key="1">
    <source>
        <dbReference type="EMBL" id="PXX74498.1"/>
    </source>
</evidence>
<dbReference type="NCBIfam" id="TIGR04116">
    <property type="entry name" value="CXXX_rpt_assoc"/>
    <property type="match status" value="1"/>
</dbReference>
<evidence type="ECO:0000313" key="2">
    <source>
        <dbReference type="Proteomes" id="UP000247612"/>
    </source>
</evidence>
<protein>
    <submittedName>
        <fullName evidence="1">CXXX repeat modification system protein</fullName>
    </submittedName>
</protein>
<dbReference type="RefSeq" id="WP_022938944.1">
    <property type="nucleotide sequence ID" value="NZ_CABKRQ010000007.1"/>
</dbReference>
<dbReference type="Proteomes" id="UP000247612">
    <property type="component" value="Unassembled WGS sequence"/>
</dbReference>
<dbReference type="AlphaFoldDB" id="A0A318KH47"/>
<proteinExistence type="predicted"/>
<dbReference type="STRING" id="1034346.GCA_000313565_02659"/>
<organism evidence="1 2">
    <name type="scientific">Dielma fastidiosa</name>
    <dbReference type="NCBI Taxonomy" id="1034346"/>
    <lineage>
        <taxon>Bacteria</taxon>
        <taxon>Bacillati</taxon>
        <taxon>Bacillota</taxon>
        <taxon>Erysipelotrichia</taxon>
        <taxon>Erysipelotrichales</taxon>
        <taxon>Erysipelotrichaceae</taxon>
        <taxon>Dielma</taxon>
    </lineage>
</organism>
<accession>A0A318KH47</accession>
<comment type="caution">
    <text evidence="1">The sequence shown here is derived from an EMBL/GenBank/DDBJ whole genome shotgun (WGS) entry which is preliminary data.</text>
</comment>
<reference evidence="1 2" key="1">
    <citation type="submission" date="2018-05" db="EMBL/GenBank/DDBJ databases">
        <title>Genomic Encyclopedia of Type Strains, Phase IV (KMG-IV): sequencing the most valuable type-strain genomes for metagenomic binning, comparative biology and taxonomic classification.</title>
        <authorList>
            <person name="Goeker M."/>
        </authorList>
    </citation>
    <scope>NUCLEOTIDE SEQUENCE [LARGE SCALE GENOMIC DNA]</scope>
    <source>
        <strain evidence="1 2">JC118</strain>
    </source>
</reference>
<name>A0A318KH47_9FIRM</name>